<dbReference type="Gene3D" id="2.60.40.10">
    <property type="entry name" value="Immunoglobulins"/>
    <property type="match status" value="1"/>
</dbReference>
<reference evidence="4" key="1">
    <citation type="submission" date="2017-05" db="EMBL/GenBank/DDBJ databases">
        <authorList>
            <person name="Rodrigo-Torres L."/>
            <person name="Arahal R. D."/>
            <person name="Lucena T."/>
        </authorList>
    </citation>
    <scope>NUCLEOTIDE SEQUENCE [LARGE SCALE GENOMIC DNA]</scope>
    <source>
        <strain evidence="4">CECT 8868</strain>
    </source>
</reference>
<feature type="domain" description="DUF7507" evidence="2">
    <location>
        <begin position="397"/>
        <end position="501"/>
    </location>
</feature>
<feature type="domain" description="DUF7507" evidence="2">
    <location>
        <begin position="43"/>
        <end position="143"/>
    </location>
</feature>
<feature type="domain" description="DUF7507" evidence="2">
    <location>
        <begin position="512"/>
        <end position="603"/>
    </location>
</feature>
<sequence length="645" mass="67354">MLDNILTTGQTVSQVYDDDPNDNYWDFRRGPTLGNGAIETIAPGYELEKTVAGGATEFFQVGETITYNYVVRNIGSVDIFNVAVTDDKIGAVTCSPTTLDRTTSSSQPPNEALCSADYIVIQEDFDSQTLTNNAQATGDPEFGSLGPLTDTVTLTGPALNPAMTLDKVATPSTFSAVGETITYDFTVTNTGNATLSDVVVTDPLIPFLSCSVSTLLPVDAGTNVFTSFGANQVTQDDVDNYINSGQTLDNTATVNANDPNDTALVPVDGTETLNGPAADPTFTITKTPTPTTYSAAGETISYSFLITNSGNVTLTDIVTITDLNLTPTTLTCPAAGPVNIAPGGTVTCTATWSPEQSDIDAGSFTNSVTVATTFAGNPVVTDPLDPATATATAIETPAMEMVKSLTGLEDPLGNPTSVFASGNVAVYDYTITNTGNTTLAGPITIDDNLIGTVACPAGDLAPTDPPLVCSASYTITTDDVELGSVTNIATATDSDGTESPPVDETVPGNVDPSISMVKEADVATFSAVGDPIVYTYTVTNTSPGAVVGGILVRPALENAIVIRDDKISGDISCLPTADNRLSPDEMTTCTAAYFVTQDDLDAVVILISCLLRSMNIRPTKGEHSSWDRKPVCCRSKEHPVWARRN</sequence>
<dbReference type="InterPro" id="IPR047589">
    <property type="entry name" value="DUF11_rpt"/>
</dbReference>
<dbReference type="RefSeq" id="WP_093996803.1">
    <property type="nucleotide sequence ID" value="NZ_FXYD01000004.1"/>
</dbReference>
<feature type="domain" description="DUF7507" evidence="2">
    <location>
        <begin position="280"/>
        <end position="382"/>
    </location>
</feature>
<evidence type="ECO:0000256" key="1">
    <source>
        <dbReference type="SAM" id="MobiDB-lite"/>
    </source>
</evidence>
<protein>
    <recommendedName>
        <fullName evidence="2">DUF7507 domain-containing protein</fullName>
    </recommendedName>
</protein>
<dbReference type="NCBIfam" id="TIGR01451">
    <property type="entry name" value="B_ant_repeat"/>
    <property type="match status" value="2"/>
</dbReference>
<evidence type="ECO:0000313" key="3">
    <source>
        <dbReference type="EMBL" id="SMX41119.1"/>
    </source>
</evidence>
<dbReference type="PANTHER" id="PTHR34819">
    <property type="entry name" value="LARGE CYSTEINE-RICH PERIPLASMIC PROTEIN OMCB"/>
    <property type="match status" value="1"/>
</dbReference>
<accession>A0A238KE97</accession>
<feature type="domain" description="DUF7507" evidence="2">
    <location>
        <begin position="160"/>
        <end position="263"/>
    </location>
</feature>
<dbReference type="PANTHER" id="PTHR34819:SF3">
    <property type="entry name" value="CELL SURFACE PROTEIN"/>
    <property type="match status" value="1"/>
</dbReference>
<dbReference type="InterPro" id="IPR055354">
    <property type="entry name" value="DUF7507"/>
</dbReference>
<evidence type="ECO:0000259" key="2">
    <source>
        <dbReference type="Pfam" id="PF24346"/>
    </source>
</evidence>
<organism evidence="3 4">
    <name type="scientific">Octadecabacter ascidiaceicola</name>
    <dbReference type="NCBI Taxonomy" id="1655543"/>
    <lineage>
        <taxon>Bacteria</taxon>
        <taxon>Pseudomonadati</taxon>
        <taxon>Pseudomonadota</taxon>
        <taxon>Alphaproteobacteria</taxon>
        <taxon>Rhodobacterales</taxon>
        <taxon>Roseobacteraceae</taxon>
        <taxon>Octadecabacter</taxon>
    </lineage>
</organism>
<evidence type="ECO:0000313" key="4">
    <source>
        <dbReference type="Proteomes" id="UP000203464"/>
    </source>
</evidence>
<keyword evidence="4" id="KW-1185">Reference proteome</keyword>
<feature type="region of interest" description="Disordered" evidence="1">
    <location>
        <begin position="491"/>
        <end position="511"/>
    </location>
</feature>
<dbReference type="InterPro" id="IPR013783">
    <property type="entry name" value="Ig-like_fold"/>
</dbReference>
<dbReference type="AlphaFoldDB" id="A0A238KE97"/>
<dbReference type="Proteomes" id="UP000203464">
    <property type="component" value="Unassembled WGS sequence"/>
</dbReference>
<proteinExistence type="predicted"/>
<dbReference type="Pfam" id="PF24346">
    <property type="entry name" value="DUF7507"/>
    <property type="match status" value="5"/>
</dbReference>
<name>A0A238KE97_9RHOB</name>
<gene>
    <name evidence="3" type="ORF">OCA8868_02399</name>
</gene>
<dbReference type="OrthoDB" id="9773411at2"/>
<dbReference type="InterPro" id="IPR051172">
    <property type="entry name" value="Chlamydia_OmcB"/>
</dbReference>
<dbReference type="EMBL" id="FXYD01000004">
    <property type="protein sequence ID" value="SMX41119.1"/>
    <property type="molecule type" value="Genomic_DNA"/>
</dbReference>